<protein>
    <submittedName>
        <fullName evidence="1">Uncharacterized protein</fullName>
    </submittedName>
</protein>
<organism evidence="1 2">
    <name type="scientific">Protopolystoma xenopodis</name>
    <dbReference type="NCBI Taxonomy" id="117903"/>
    <lineage>
        <taxon>Eukaryota</taxon>
        <taxon>Metazoa</taxon>
        <taxon>Spiralia</taxon>
        <taxon>Lophotrochozoa</taxon>
        <taxon>Platyhelminthes</taxon>
        <taxon>Monogenea</taxon>
        <taxon>Polyopisthocotylea</taxon>
        <taxon>Polystomatidea</taxon>
        <taxon>Polystomatidae</taxon>
        <taxon>Protopolystoma</taxon>
    </lineage>
</organism>
<gene>
    <name evidence="1" type="ORF">PXEA_LOCUS23288</name>
</gene>
<reference evidence="1" key="1">
    <citation type="submission" date="2018-11" db="EMBL/GenBank/DDBJ databases">
        <authorList>
            <consortium name="Pathogen Informatics"/>
        </authorList>
    </citation>
    <scope>NUCLEOTIDE SEQUENCE</scope>
</reference>
<accession>A0A3S5C1U3</accession>
<keyword evidence="2" id="KW-1185">Reference proteome</keyword>
<evidence type="ECO:0000313" key="1">
    <source>
        <dbReference type="EMBL" id="VEL29848.1"/>
    </source>
</evidence>
<dbReference type="Proteomes" id="UP000784294">
    <property type="component" value="Unassembled WGS sequence"/>
</dbReference>
<sequence>MPPSSHRSLQLSGGAEAPLIAWSRQPFQTEKHSATSGPNYWRLDFDLNVQVTIHVYREKKDDLDVGHCFGSVNLILVNMLRETGIRLVTSDTVSN</sequence>
<dbReference type="AlphaFoldDB" id="A0A3S5C1U3"/>
<proteinExistence type="predicted"/>
<name>A0A3S5C1U3_9PLAT</name>
<comment type="caution">
    <text evidence="1">The sequence shown here is derived from an EMBL/GenBank/DDBJ whole genome shotgun (WGS) entry which is preliminary data.</text>
</comment>
<dbReference type="EMBL" id="CAAALY010106797">
    <property type="protein sequence ID" value="VEL29848.1"/>
    <property type="molecule type" value="Genomic_DNA"/>
</dbReference>
<evidence type="ECO:0000313" key="2">
    <source>
        <dbReference type="Proteomes" id="UP000784294"/>
    </source>
</evidence>